<dbReference type="PROSITE" id="PS51677">
    <property type="entry name" value="NODB"/>
    <property type="match status" value="1"/>
</dbReference>
<dbReference type="PANTHER" id="PTHR34216">
    <property type="match status" value="1"/>
</dbReference>
<dbReference type="InterPro" id="IPR011330">
    <property type="entry name" value="Glyco_hydro/deAcase_b/a-brl"/>
</dbReference>
<feature type="domain" description="NodB homology" evidence="3">
    <location>
        <begin position="474"/>
        <end position="662"/>
    </location>
</feature>
<dbReference type="GO" id="GO:0005576">
    <property type="term" value="C:extracellular region"/>
    <property type="evidence" value="ECO:0007669"/>
    <property type="project" value="UniProtKB-SubCell"/>
</dbReference>
<dbReference type="SUPFAM" id="SSF88713">
    <property type="entry name" value="Glycoside hydrolase/deacetylase"/>
    <property type="match status" value="1"/>
</dbReference>
<dbReference type="EMBL" id="DTMM01000171">
    <property type="protein sequence ID" value="HFT93903.1"/>
    <property type="molecule type" value="Genomic_DNA"/>
</dbReference>
<comment type="caution">
    <text evidence="4">The sequence shown here is derived from an EMBL/GenBank/DDBJ whole genome shotgun (WGS) entry which is preliminary data.</text>
</comment>
<comment type="subcellular location">
    <subcellularLocation>
        <location evidence="1">Secreted</location>
    </subcellularLocation>
</comment>
<proteinExistence type="predicted"/>
<reference evidence="4" key="1">
    <citation type="journal article" date="2020" name="mSystems">
        <title>Genome- and Community-Level Interaction Insights into Carbon Utilization and Element Cycling Functions of Hydrothermarchaeota in Hydrothermal Sediment.</title>
        <authorList>
            <person name="Zhou Z."/>
            <person name="Liu Y."/>
            <person name="Xu W."/>
            <person name="Pan J."/>
            <person name="Luo Z.H."/>
            <person name="Li M."/>
        </authorList>
    </citation>
    <scope>NUCLEOTIDE SEQUENCE [LARGE SCALE GENOMIC DNA]</scope>
    <source>
        <strain evidence="4">SpSt-902</strain>
    </source>
</reference>
<evidence type="ECO:0000313" key="4">
    <source>
        <dbReference type="EMBL" id="HFT93903.1"/>
    </source>
</evidence>
<dbReference type="InterPro" id="IPR002509">
    <property type="entry name" value="NODB_dom"/>
</dbReference>
<gene>
    <name evidence="4" type="ORF">ENX03_08230</name>
</gene>
<organism evidence="4">
    <name type="scientific">Leptospirillum ferriphilum</name>
    <dbReference type="NCBI Taxonomy" id="178606"/>
    <lineage>
        <taxon>Bacteria</taxon>
        <taxon>Pseudomonadati</taxon>
        <taxon>Nitrospirota</taxon>
        <taxon>Nitrospiria</taxon>
        <taxon>Nitrospirales</taxon>
        <taxon>Nitrospiraceae</taxon>
        <taxon>Leptospirillum</taxon>
    </lineage>
</organism>
<evidence type="ECO:0000256" key="1">
    <source>
        <dbReference type="ARBA" id="ARBA00004613"/>
    </source>
</evidence>
<dbReference type="InterPro" id="IPR028098">
    <property type="entry name" value="Glyco_trans_4-like_N"/>
</dbReference>
<dbReference type="SUPFAM" id="SSF53756">
    <property type="entry name" value="UDP-Glycosyltransferase/glycogen phosphorylase"/>
    <property type="match status" value="1"/>
</dbReference>
<dbReference type="GO" id="GO:0016810">
    <property type="term" value="F:hydrolase activity, acting on carbon-nitrogen (but not peptide) bonds"/>
    <property type="evidence" value="ECO:0007669"/>
    <property type="project" value="InterPro"/>
</dbReference>
<name>A0A7C3LW17_9BACT</name>
<dbReference type="Pfam" id="PF00534">
    <property type="entry name" value="Glycos_transf_1"/>
    <property type="match status" value="1"/>
</dbReference>
<dbReference type="InterPro" id="IPR001296">
    <property type="entry name" value="Glyco_trans_1"/>
</dbReference>
<keyword evidence="4" id="KW-0808">Transferase</keyword>
<dbReference type="PANTHER" id="PTHR34216:SF3">
    <property type="entry name" value="POLY-BETA-1,6-N-ACETYL-D-GLUCOSAMINE N-DEACETYLASE"/>
    <property type="match status" value="1"/>
</dbReference>
<accession>A0A7C3LW17</accession>
<dbReference type="GO" id="GO:0005975">
    <property type="term" value="P:carbohydrate metabolic process"/>
    <property type="evidence" value="ECO:0007669"/>
    <property type="project" value="InterPro"/>
</dbReference>
<dbReference type="InterPro" id="IPR051398">
    <property type="entry name" value="Polysacch_Deacetylase"/>
</dbReference>
<evidence type="ECO:0000259" key="3">
    <source>
        <dbReference type="PROSITE" id="PS51677"/>
    </source>
</evidence>
<evidence type="ECO:0000256" key="2">
    <source>
        <dbReference type="ARBA" id="ARBA00022729"/>
    </source>
</evidence>
<dbReference type="Pfam" id="PF13439">
    <property type="entry name" value="Glyco_transf_4"/>
    <property type="match status" value="1"/>
</dbReference>
<dbReference type="AlphaFoldDB" id="A0A7C3LW17"/>
<dbReference type="Gene3D" id="3.20.20.370">
    <property type="entry name" value="Glycoside hydrolase/deacetylase"/>
    <property type="match status" value="1"/>
</dbReference>
<dbReference type="GO" id="GO:0016757">
    <property type="term" value="F:glycosyltransferase activity"/>
    <property type="evidence" value="ECO:0007669"/>
    <property type="project" value="InterPro"/>
</dbReference>
<dbReference type="Pfam" id="PF01522">
    <property type="entry name" value="Polysacc_deac_1"/>
    <property type="match status" value="1"/>
</dbReference>
<sequence length="662" mass="73830">MAAEHPAGIKGGEQMTPPRPVHVCHLFPSLPLHGAENHFLKLSRNLDPAAIRTSIVVLVERGELAPDFEALGIPVTLIKKKSRYDLSVVPRIRAHLRNGGFDIIHTHLFTANFWGRLAALRLRPVVVSSAHNVVPKERPALVRVENFLDRLLSRATDAIFCVTGQVMQSMKDDAGLPRHKLVTIENGLPFPENPGRSKSIARTRLSLPERAKVMAVIGRFSTQKNHAGFLEALEAVVKEHPEAVVLFVGEGELEPSVREGVASRRLSGQVRFLGQRRDIPEILEALDLLVVPSLWEGLPNVMLEAMAAEVPVVATAVGGIPDVMTHRKTGLMCQPVPDSLSQAMVWALSHPDEMEQMAGAASILIRDRYDIKNTARRYTGFYRTLVRQRRFSRGTRDVARRGAARLFSRPGLSPSGTLRVLMYHRITDDPGADILTVTPFAFFEQMRWLKEEGYTVLPVTEALWRLDEGTLPAGSVCLTFDDGYRDNFTEAAPVLSRHGYSAMIFPVTGFVRGEGEHPRYRHSPVPVPYLTVEQIGQMRAAGIEFGCHTHTHRLLTDLSENEAAFEIGQAKKLLEEWTNAPVRVFSYPNGAYKPAHFPILEAQSFDAAFSVRPGTNRSGSPRWELRRTEVSGRDSLRDFIDKMRGGLDVWHGLYQGVKGFYR</sequence>
<dbReference type="CDD" id="cd10918">
    <property type="entry name" value="CE4_NodB_like_5s_6s"/>
    <property type="match status" value="1"/>
</dbReference>
<protein>
    <submittedName>
        <fullName evidence="4">Glycosyltransferase</fullName>
    </submittedName>
</protein>
<dbReference type="Gene3D" id="3.40.50.2000">
    <property type="entry name" value="Glycogen Phosphorylase B"/>
    <property type="match status" value="2"/>
</dbReference>
<keyword evidence="2" id="KW-0732">Signal</keyword>